<dbReference type="InterPro" id="IPR035897">
    <property type="entry name" value="Toll_tir_struct_dom_sf"/>
</dbReference>
<dbReference type="SUPFAM" id="SSF52200">
    <property type="entry name" value="Toll/Interleukin receptor TIR domain"/>
    <property type="match status" value="1"/>
</dbReference>
<evidence type="ECO:0000313" key="2">
    <source>
        <dbReference type="EMBL" id="CAF1003643.1"/>
    </source>
</evidence>
<dbReference type="Pfam" id="PF13676">
    <property type="entry name" value="TIR_2"/>
    <property type="match status" value="1"/>
</dbReference>
<name>A0A814H1T7_9BILA</name>
<dbReference type="EMBL" id="CAJOAY010000220">
    <property type="protein sequence ID" value="CAF3590226.1"/>
    <property type="molecule type" value="Genomic_DNA"/>
</dbReference>
<evidence type="ECO:0000259" key="1">
    <source>
        <dbReference type="Pfam" id="PF13676"/>
    </source>
</evidence>
<dbReference type="SUPFAM" id="SSF48371">
    <property type="entry name" value="ARM repeat"/>
    <property type="match status" value="1"/>
</dbReference>
<dbReference type="OrthoDB" id="10063807at2759"/>
<dbReference type="GO" id="GO:0007165">
    <property type="term" value="P:signal transduction"/>
    <property type="evidence" value="ECO:0007669"/>
    <property type="project" value="InterPro"/>
</dbReference>
<dbReference type="Proteomes" id="UP000663881">
    <property type="component" value="Unassembled WGS sequence"/>
</dbReference>
<accession>A0A814H1T7</accession>
<feature type="domain" description="TIR" evidence="1">
    <location>
        <begin position="253"/>
        <end position="346"/>
    </location>
</feature>
<evidence type="ECO:0000313" key="4">
    <source>
        <dbReference type="Proteomes" id="UP000663891"/>
    </source>
</evidence>
<proteinExistence type="predicted"/>
<sequence length="411" mass="47442">MFITAGYAETTIKWLKEVPLKEGDEEIYQAVLYIVYNLSRDKKGLEALRSAKTFDILMQRKQDVQSTQDDDLIEPFTMLLIALLDSEEQQEKNEKLILKVSDRLFKKSKMAFDNKKWKYDGCHLSEYLYSLQRVLSNASIIQRILDPAKTVKQDEIKFFVDVLCSTYGLLLDEYTNELERLVVKSSMSIILCISNYEEYRSKLVDDDFFCILIEILAKQHNQDIAERIWCNLRLEKDPKPLSDKSEKQNPPMIYVSYNRNDKDFYKNFTGKLAQHTDIAIWAPSEKAGESQDLWESLEPAIDAATTIIILASSAYAHSKRNHQEFNYIISKIKPSEETASIIIVETDLQFQFYGQRMHSFVTEENAVIYTGDDDQLAKKVANHSALTRKKKYTSTLSTLNTNTPSSICTIT</sequence>
<dbReference type="EMBL" id="CAJNON010000126">
    <property type="protein sequence ID" value="CAF1003643.1"/>
    <property type="molecule type" value="Genomic_DNA"/>
</dbReference>
<organism evidence="2 4">
    <name type="scientific">Adineta steineri</name>
    <dbReference type="NCBI Taxonomy" id="433720"/>
    <lineage>
        <taxon>Eukaryota</taxon>
        <taxon>Metazoa</taxon>
        <taxon>Spiralia</taxon>
        <taxon>Gnathifera</taxon>
        <taxon>Rotifera</taxon>
        <taxon>Eurotatoria</taxon>
        <taxon>Bdelloidea</taxon>
        <taxon>Adinetida</taxon>
        <taxon>Adinetidae</taxon>
        <taxon>Adineta</taxon>
    </lineage>
</organism>
<dbReference type="AlphaFoldDB" id="A0A814H1T7"/>
<evidence type="ECO:0000313" key="3">
    <source>
        <dbReference type="EMBL" id="CAF3590226.1"/>
    </source>
</evidence>
<dbReference type="Gene3D" id="3.40.50.10140">
    <property type="entry name" value="Toll/interleukin-1 receptor homology (TIR) domain"/>
    <property type="match status" value="1"/>
</dbReference>
<dbReference type="Proteomes" id="UP000663891">
    <property type="component" value="Unassembled WGS sequence"/>
</dbReference>
<reference evidence="2" key="1">
    <citation type="submission" date="2021-02" db="EMBL/GenBank/DDBJ databases">
        <authorList>
            <person name="Nowell W R."/>
        </authorList>
    </citation>
    <scope>NUCLEOTIDE SEQUENCE</scope>
</reference>
<dbReference type="InterPro" id="IPR016024">
    <property type="entry name" value="ARM-type_fold"/>
</dbReference>
<comment type="caution">
    <text evidence="2">The sequence shown here is derived from an EMBL/GenBank/DDBJ whole genome shotgun (WGS) entry which is preliminary data.</text>
</comment>
<gene>
    <name evidence="3" type="ORF">OKA104_LOCUS6073</name>
    <name evidence="2" type="ORF">VCS650_LOCUS14871</name>
</gene>
<dbReference type="InterPro" id="IPR000157">
    <property type="entry name" value="TIR_dom"/>
</dbReference>
<protein>
    <recommendedName>
        <fullName evidence="1">TIR domain-containing protein</fullName>
    </recommendedName>
</protein>